<protein>
    <submittedName>
        <fullName evidence="1">Uncharacterized protein</fullName>
    </submittedName>
</protein>
<sequence>MFKDSERCGFGQEIFVSDEAPEKIIKEIEEVATNENLIPTKSKNRGVKLERQNGNLIVAMDVHRLTEKLVVVEIKNREGIPMIGSSSSSPEIWKDKLMPQLGSLICKTGSTSSR</sequence>
<comment type="caution">
    <text evidence="1">The sequence shown here is derived from an EMBL/GenBank/DDBJ whole genome shotgun (WGS) entry which is preliminary data.</text>
</comment>
<name>A0AAN8WBS7_9MAGN</name>
<dbReference type="EMBL" id="JBAMMX010000003">
    <property type="protein sequence ID" value="KAK6945412.1"/>
    <property type="molecule type" value="Genomic_DNA"/>
</dbReference>
<keyword evidence="2" id="KW-1185">Reference proteome</keyword>
<proteinExistence type="predicted"/>
<evidence type="ECO:0000313" key="2">
    <source>
        <dbReference type="Proteomes" id="UP001370490"/>
    </source>
</evidence>
<dbReference type="Proteomes" id="UP001370490">
    <property type="component" value="Unassembled WGS sequence"/>
</dbReference>
<dbReference type="AlphaFoldDB" id="A0AAN8WBS7"/>
<reference evidence="1 2" key="1">
    <citation type="submission" date="2023-12" db="EMBL/GenBank/DDBJ databases">
        <title>A high-quality genome assembly for Dillenia turbinata (Dilleniales).</title>
        <authorList>
            <person name="Chanderbali A."/>
        </authorList>
    </citation>
    <scope>NUCLEOTIDE SEQUENCE [LARGE SCALE GENOMIC DNA]</scope>
    <source>
        <strain evidence="1">LSX21</strain>
        <tissue evidence="1">Leaf</tissue>
    </source>
</reference>
<accession>A0AAN8WBS7</accession>
<dbReference type="Gene3D" id="3.30.310.80">
    <property type="entry name" value="Kinase associated domain 1, KA1"/>
    <property type="match status" value="1"/>
</dbReference>
<evidence type="ECO:0000313" key="1">
    <source>
        <dbReference type="EMBL" id="KAK6945412.1"/>
    </source>
</evidence>
<gene>
    <name evidence="1" type="ORF">RJ641_026514</name>
</gene>
<organism evidence="1 2">
    <name type="scientific">Dillenia turbinata</name>
    <dbReference type="NCBI Taxonomy" id="194707"/>
    <lineage>
        <taxon>Eukaryota</taxon>
        <taxon>Viridiplantae</taxon>
        <taxon>Streptophyta</taxon>
        <taxon>Embryophyta</taxon>
        <taxon>Tracheophyta</taxon>
        <taxon>Spermatophyta</taxon>
        <taxon>Magnoliopsida</taxon>
        <taxon>eudicotyledons</taxon>
        <taxon>Gunneridae</taxon>
        <taxon>Pentapetalae</taxon>
        <taxon>Dilleniales</taxon>
        <taxon>Dilleniaceae</taxon>
        <taxon>Dillenia</taxon>
    </lineage>
</organism>